<name>A0ABP1GDU9_9CHLO</name>
<evidence type="ECO:0000313" key="11">
    <source>
        <dbReference type="Proteomes" id="UP001497392"/>
    </source>
</evidence>
<comment type="similarity">
    <text evidence="1 8">Belongs to the ferritin family.</text>
</comment>
<evidence type="ECO:0000256" key="6">
    <source>
        <dbReference type="ARBA" id="ARBA00026060"/>
    </source>
</evidence>
<evidence type="ECO:0000256" key="3">
    <source>
        <dbReference type="ARBA" id="ARBA00022723"/>
    </source>
</evidence>
<evidence type="ECO:0000256" key="1">
    <source>
        <dbReference type="ARBA" id="ARBA00007513"/>
    </source>
</evidence>
<dbReference type="Gene3D" id="1.20.1260.10">
    <property type="match status" value="1"/>
</dbReference>
<sequence>MSCNASAGKGKLTTEVTFNPFREVEPQLEALSGTGNGLNEVPEHSLARVDYALEAEYGVNEQINVEYNISYIYHSMFAYFDRDNVGLPGFARYFMEASHDERHHAELLMRQQTLRGGRVKLQTIMVPETEYTHKEKGEALYAMELALSLEKLNFTKLRELWKIANEAEDGQLTDFIEGQLLHQQAIDIKQAAIYVSELRRVGKGLGVFEFDRYLQQDLAEREDGLRPLIHPLKSLAAKAD</sequence>
<dbReference type="PROSITE" id="PS50905">
    <property type="entry name" value="FERRITIN_LIKE"/>
    <property type="match status" value="1"/>
</dbReference>
<dbReference type="InterPro" id="IPR012347">
    <property type="entry name" value="Ferritin-like"/>
</dbReference>
<comment type="caution">
    <text evidence="10">The sequence shown here is derived from an EMBL/GenBank/DDBJ whole genome shotgun (WGS) entry which is preliminary data.</text>
</comment>
<keyword evidence="4 8" id="KW-0408">Iron</keyword>
<dbReference type="SUPFAM" id="SSF47240">
    <property type="entry name" value="Ferritin-like"/>
    <property type="match status" value="1"/>
</dbReference>
<dbReference type="InterPro" id="IPR009078">
    <property type="entry name" value="Ferritin-like_SF"/>
</dbReference>
<comment type="function">
    <text evidence="5">Stores iron in a soluble, non-toxic, readily available form. Important for iron homeostasis. Has ferroxidase activity. Iron is taken up in the ferrous form and deposited as ferric hydroxides after oxidation.</text>
</comment>
<evidence type="ECO:0000256" key="2">
    <source>
        <dbReference type="ARBA" id="ARBA00022434"/>
    </source>
</evidence>
<dbReference type="InterPro" id="IPR008331">
    <property type="entry name" value="Ferritin_DPS_dom"/>
</dbReference>
<evidence type="ECO:0000256" key="8">
    <source>
        <dbReference type="RuleBase" id="RU361145"/>
    </source>
</evidence>
<reference evidence="10 11" key="1">
    <citation type="submission" date="2024-06" db="EMBL/GenBank/DDBJ databases">
        <authorList>
            <person name="Kraege A."/>
            <person name="Thomma B."/>
        </authorList>
    </citation>
    <scope>NUCLEOTIDE SEQUENCE [LARGE SCALE GENOMIC DNA]</scope>
</reference>
<keyword evidence="2 8" id="KW-0409">Iron storage</keyword>
<evidence type="ECO:0000256" key="7">
    <source>
        <dbReference type="ARBA" id="ARBA00047990"/>
    </source>
</evidence>
<proteinExistence type="inferred from homology"/>
<comment type="subunit">
    <text evidence="6">Oligomer of 24 subunits. There are two types of subunits: L (light) chain and H (heavy) chain. The major chain can be light or heavy, depending on the species and tissue type. The functional molecule forms a roughly spherical shell with a diameter of 12 nm and contains a central cavity into which the insoluble mineral iron core is deposited.</text>
</comment>
<evidence type="ECO:0000313" key="10">
    <source>
        <dbReference type="EMBL" id="CAL5229455.1"/>
    </source>
</evidence>
<protein>
    <recommendedName>
        <fullName evidence="8">Ferritin</fullName>
        <ecNumber evidence="8">1.16.3.1</ecNumber>
    </recommendedName>
</protein>
<feature type="domain" description="Ferritin-like diiron" evidence="9">
    <location>
        <begin position="49"/>
        <end position="202"/>
    </location>
</feature>
<gene>
    <name evidence="10" type="primary">g12781</name>
    <name evidence="10" type="ORF">VP750_LOCUS11361</name>
</gene>
<accession>A0ABP1GDU9</accession>
<comment type="catalytic activity">
    <reaction evidence="7 8">
        <text>4 Fe(2+) + O2 + 4 H(+) = 4 Fe(3+) + 2 H2O</text>
        <dbReference type="Rhea" id="RHEA:11148"/>
        <dbReference type="ChEBI" id="CHEBI:15377"/>
        <dbReference type="ChEBI" id="CHEBI:15378"/>
        <dbReference type="ChEBI" id="CHEBI:15379"/>
        <dbReference type="ChEBI" id="CHEBI:29033"/>
        <dbReference type="ChEBI" id="CHEBI:29034"/>
        <dbReference type="EC" id="1.16.3.1"/>
    </reaction>
</comment>
<dbReference type="EMBL" id="CAXHTA020000020">
    <property type="protein sequence ID" value="CAL5229455.1"/>
    <property type="molecule type" value="Genomic_DNA"/>
</dbReference>
<keyword evidence="8" id="KW-0560">Oxidoreductase</keyword>
<evidence type="ECO:0000259" key="9">
    <source>
        <dbReference type="PROSITE" id="PS50905"/>
    </source>
</evidence>
<evidence type="ECO:0000256" key="5">
    <source>
        <dbReference type="ARBA" id="ARBA00025111"/>
    </source>
</evidence>
<evidence type="ECO:0000256" key="4">
    <source>
        <dbReference type="ARBA" id="ARBA00023004"/>
    </source>
</evidence>
<dbReference type="CDD" id="cd01056">
    <property type="entry name" value="Euk_Ferritin"/>
    <property type="match status" value="1"/>
</dbReference>
<dbReference type="EC" id="1.16.3.1" evidence="8"/>
<dbReference type="Proteomes" id="UP001497392">
    <property type="component" value="Unassembled WGS sequence"/>
</dbReference>
<organism evidence="10 11">
    <name type="scientific">Coccomyxa viridis</name>
    <dbReference type="NCBI Taxonomy" id="1274662"/>
    <lineage>
        <taxon>Eukaryota</taxon>
        <taxon>Viridiplantae</taxon>
        <taxon>Chlorophyta</taxon>
        <taxon>core chlorophytes</taxon>
        <taxon>Trebouxiophyceae</taxon>
        <taxon>Trebouxiophyceae incertae sedis</taxon>
        <taxon>Coccomyxaceae</taxon>
        <taxon>Coccomyxa</taxon>
    </lineage>
</organism>
<dbReference type="InterPro" id="IPR009040">
    <property type="entry name" value="Ferritin-like_diiron"/>
</dbReference>
<comment type="function">
    <text evidence="8">Stores iron in a soluble, non-toxic, readily available form. Important for iron homeostasis. Iron is taken up in the ferrous form and deposited as ferric hydroxides after oxidation.</text>
</comment>
<dbReference type="PANTHER" id="PTHR11431:SF75">
    <property type="entry name" value="FERRITIN"/>
    <property type="match status" value="1"/>
</dbReference>
<dbReference type="InterPro" id="IPR001519">
    <property type="entry name" value="Ferritin"/>
</dbReference>
<dbReference type="PANTHER" id="PTHR11431">
    <property type="entry name" value="FERRITIN"/>
    <property type="match status" value="1"/>
</dbReference>
<keyword evidence="11" id="KW-1185">Reference proteome</keyword>
<dbReference type="Pfam" id="PF00210">
    <property type="entry name" value="Ferritin"/>
    <property type="match status" value="1"/>
</dbReference>
<keyword evidence="3 8" id="KW-0479">Metal-binding</keyword>